<gene>
    <name evidence="11" type="ORF">FIBSPDRAFT_812118</name>
</gene>
<feature type="domain" description="Helicase C-terminal" evidence="10">
    <location>
        <begin position="312"/>
        <end position="471"/>
    </location>
</feature>
<evidence type="ECO:0000256" key="7">
    <source>
        <dbReference type="RuleBase" id="RU365068"/>
    </source>
</evidence>
<evidence type="ECO:0000259" key="9">
    <source>
        <dbReference type="PROSITE" id="PS51192"/>
    </source>
</evidence>
<proteinExistence type="inferred from homology"/>
<dbReference type="PROSITE" id="PS51192">
    <property type="entry name" value="HELICASE_ATP_BIND_1"/>
    <property type="match status" value="1"/>
</dbReference>
<evidence type="ECO:0000313" key="11">
    <source>
        <dbReference type="EMBL" id="KZP32554.1"/>
    </source>
</evidence>
<evidence type="ECO:0000256" key="6">
    <source>
        <dbReference type="RuleBase" id="RU000492"/>
    </source>
</evidence>
<comment type="similarity">
    <text evidence="6">Belongs to the DEAD box helicase family.</text>
</comment>
<keyword evidence="5 7" id="KW-0694">RNA-binding</keyword>
<dbReference type="PANTHER" id="PTHR24031">
    <property type="entry name" value="RNA HELICASE"/>
    <property type="match status" value="1"/>
</dbReference>
<evidence type="ECO:0000256" key="8">
    <source>
        <dbReference type="SAM" id="MobiDB-lite"/>
    </source>
</evidence>
<dbReference type="InterPro" id="IPR011545">
    <property type="entry name" value="DEAD/DEAH_box_helicase_dom"/>
</dbReference>
<evidence type="ECO:0000256" key="4">
    <source>
        <dbReference type="ARBA" id="ARBA00022840"/>
    </source>
</evidence>
<evidence type="ECO:0000256" key="5">
    <source>
        <dbReference type="ARBA" id="ARBA00022884"/>
    </source>
</evidence>
<dbReference type="SMART" id="SM00490">
    <property type="entry name" value="HELICc"/>
    <property type="match status" value="1"/>
</dbReference>
<comment type="domain">
    <text evidence="7">The Q motif is unique to and characteristic of the DEAD box family of RNA helicases and controls ATP binding and hydrolysis.</text>
</comment>
<dbReference type="PROSITE" id="PS51194">
    <property type="entry name" value="HELICASE_CTER"/>
    <property type="match status" value="1"/>
</dbReference>
<dbReference type="InterPro" id="IPR000629">
    <property type="entry name" value="RNA-helicase_DEAD-box_CS"/>
</dbReference>
<dbReference type="CDD" id="cd18787">
    <property type="entry name" value="SF2_C_DEAD"/>
    <property type="match status" value="1"/>
</dbReference>
<dbReference type="PROSITE" id="PS00039">
    <property type="entry name" value="DEAD_ATP_HELICASE"/>
    <property type="match status" value="1"/>
</dbReference>
<evidence type="ECO:0000313" key="12">
    <source>
        <dbReference type="Proteomes" id="UP000076532"/>
    </source>
</evidence>
<name>A0A166VBS0_9AGAM</name>
<dbReference type="EC" id="3.6.4.13" evidence="7"/>
<feature type="domain" description="Helicase ATP-binding" evidence="9">
    <location>
        <begin position="103"/>
        <end position="285"/>
    </location>
</feature>
<feature type="compositionally biased region" description="Low complexity" evidence="8">
    <location>
        <begin position="31"/>
        <end position="40"/>
    </location>
</feature>
<accession>A0A166VBS0</accession>
<dbReference type="InterPro" id="IPR001650">
    <property type="entry name" value="Helicase_C-like"/>
</dbReference>
<keyword evidence="1 6" id="KW-0547">Nucleotide-binding</keyword>
<dbReference type="OrthoDB" id="193716at2759"/>
<dbReference type="GO" id="GO:0003724">
    <property type="term" value="F:RNA helicase activity"/>
    <property type="evidence" value="ECO:0007669"/>
    <property type="project" value="UniProtKB-EC"/>
</dbReference>
<evidence type="ECO:0000256" key="2">
    <source>
        <dbReference type="ARBA" id="ARBA00022801"/>
    </source>
</evidence>
<dbReference type="AlphaFoldDB" id="A0A166VBS0"/>
<keyword evidence="2 6" id="KW-0378">Hydrolase</keyword>
<organism evidence="11 12">
    <name type="scientific">Athelia psychrophila</name>
    <dbReference type="NCBI Taxonomy" id="1759441"/>
    <lineage>
        <taxon>Eukaryota</taxon>
        <taxon>Fungi</taxon>
        <taxon>Dikarya</taxon>
        <taxon>Basidiomycota</taxon>
        <taxon>Agaricomycotina</taxon>
        <taxon>Agaricomycetes</taxon>
        <taxon>Agaricomycetidae</taxon>
        <taxon>Atheliales</taxon>
        <taxon>Atheliaceae</taxon>
        <taxon>Athelia</taxon>
    </lineage>
</organism>
<dbReference type="STRING" id="436010.A0A166VBS0"/>
<dbReference type="Pfam" id="PF00271">
    <property type="entry name" value="Helicase_C"/>
    <property type="match status" value="1"/>
</dbReference>
<dbReference type="InterPro" id="IPR027417">
    <property type="entry name" value="P-loop_NTPase"/>
</dbReference>
<dbReference type="GO" id="GO:0003723">
    <property type="term" value="F:RNA binding"/>
    <property type="evidence" value="ECO:0007669"/>
    <property type="project" value="UniProtKB-UniRule"/>
</dbReference>
<evidence type="ECO:0000259" key="10">
    <source>
        <dbReference type="PROSITE" id="PS51194"/>
    </source>
</evidence>
<feature type="region of interest" description="Disordered" evidence="8">
    <location>
        <begin position="545"/>
        <end position="579"/>
    </location>
</feature>
<feature type="region of interest" description="Disordered" evidence="8">
    <location>
        <begin position="9"/>
        <end position="40"/>
    </location>
</feature>
<reference evidence="11 12" key="1">
    <citation type="journal article" date="2016" name="Mol. Biol. Evol.">
        <title>Comparative Genomics of Early-Diverging Mushroom-Forming Fungi Provides Insights into the Origins of Lignocellulose Decay Capabilities.</title>
        <authorList>
            <person name="Nagy L.G."/>
            <person name="Riley R."/>
            <person name="Tritt A."/>
            <person name="Adam C."/>
            <person name="Daum C."/>
            <person name="Floudas D."/>
            <person name="Sun H."/>
            <person name="Yadav J.S."/>
            <person name="Pangilinan J."/>
            <person name="Larsson K.H."/>
            <person name="Matsuura K."/>
            <person name="Barry K."/>
            <person name="Labutti K."/>
            <person name="Kuo R."/>
            <person name="Ohm R.A."/>
            <person name="Bhattacharya S.S."/>
            <person name="Shirouzu T."/>
            <person name="Yoshinaga Y."/>
            <person name="Martin F.M."/>
            <person name="Grigoriev I.V."/>
            <person name="Hibbett D.S."/>
        </authorList>
    </citation>
    <scope>NUCLEOTIDE SEQUENCE [LARGE SCALE GENOMIC DNA]</scope>
    <source>
        <strain evidence="11 12">CBS 109695</strain>
    </source>
</reference>
<dbReference type="Proteomes" id="UP000076532">
    <property type="component" value="Unassembled WGS sequence"/>
</dbReference>
<protein>
    <recommendedName>
        <fullName evidence="7">ATP-dependent RNA helicase</fullName>
        <ecNumber evidence="7">3.6.4.13</ecNumber>
    </recommendedName>
</protein>
<keyword evidence="3 6" id="KW-0347">Helicase</keyword>
<evidence type="ECO:0000256" key="3">
    <source>
        <dbReference type="ARBA" id="ARBA00022806"/>
    </source>
</evidence>
<dbReference type="SUPFAM" id="SSF52540">
    <property type="entry name" value="P-loop containing nucleoside triphosphate hydrolases"/>
    <property type="match status" value="2"/>
</dbReference>
<feature type="compositionally biased region" description="Gly residues" evidence="8">
    <location>
        <begin position="553"/>
        <end position="568"/>
    </location>
</feature>
<dbReference type="GO" id="GO:0016787">
    <property type="term" value="F:hydrolase activity"/>
    <property type="evidence" value="ECO:0007669"/>
    <property type="project" value="UniProtKB-KW"/>
</dbReference>
<comment type="catalytic activity">
    <reaction evidence="7">
        <text>ATP + H2O = ADP + phosphate + H(+)</text>
        <dbReference type="Rhea" id="RHEA:13065"/>
        <dbReference type="ChEBI" id="CHEBI:15377"/>
        <dbReference type="ChEBI" id="CHEBI:15378"/>
        <dbReference type="ChEBI" id="CHEBI:30616"/>
        <dbReference type="ChEBI" id="CHEBI:43474"/>
        <dbReference type="ChEBI" id="CHEBI:456216"/>
        <dbReference type="EC" id="3.6.4.13"/>
    </reaction>
</comment>
<dbReference type="GO" id="GO:0005524">
    <property type="term" value="F:ATP binding"/>
    <property type="evidence" value="ECO:0007669"/>
    <property type="project" value="UniProtKB-UniRule"/>
</dbReference>
<keyword evidence="12" id="KW-1185">Reference proteome</keyword>
<dbReference type="EMBL" id="KV417485">
    <property type="protein sequence ID" value="KZP32554.1"/>
    <property type="molecule type" value="Genomic_DNA"/>
</dbReference>
<dbReference type="Pfam" id="PF00270">
    <property type="entry name" value="DEAD"/>
    <property type="match status" value="1"/>
</dbReference>
<keyword evidence="4 6" id="KW-0067">ATP-binding</keyword>
<sequence length="579" mass="62192">MLRNLLRSMATSIPRGGRGGGAARGGRRTRPYSASAPRSAPAAAVAVKPVPVAPTVTIELLPPAADANTRHFSDKTFADAPISDRSKAGIKHKYLSDVQAATLELGLAGKDLLVQAKTGTGKTMAFLVPAVERLAKMQKPPGPHQISVLVLSPTRELALQIEEEAKTLLAHHPFTVQHAIGGTNMSSETNRFKNSRCDILVATPGRLIDHLENGGLTPYFSNLKTLVLDEADRLLDQGFMRDLEKIFARLPSRANVPRQAMLFSATMSADIKRVVGNALLPDHKFISTLSQEEANTHEHVEQTVITTPLSNSLAATLAVIREDQAKHGKASKVMVFLPTARSTGLSAEVFRQIKGLPPIVEIHSRKSQSARTKAAEEYKVAKSAILFSSDVAARGMDFPGVTLVIQAGLPSSAEQYIHRLGRTARAGAIGRGVLILSSFENFFLHQADVRALPIKPHTPPSSLPVAEIDTALAAVPNEIKAQAYQAWLGYYMPFARRMPATLPQFVEMANTWVLEVLKYQSDLPPPLMAKTVGMMNLKNVPGLNVVKGAPQQRGGGGGGQRGGGGQPARGGQQQRGGRR</sequence>
<evidence type="ECO:0000256" key="1">
    <source>
        <dbReference type="ARBA" id="ARBA00022741"/>
    </source>
</evidence>
<dbReference type="Gene3D" id="3.40.50.300">
    <property type="entry name" value="P-loop containing nucleotide triphosphate hydrolases"/>
    <property type="match status" value="2"/>
</dbReference>
<comment type="function">
    <text evidence="7">RNA helicase.</text>
</comment>
<dbReference type="InterPro" id="IPR014001">
    <property type="entry name" value="Helicase_ATP-bd"/>
</dbReference>
<dbReference type="SMART" id="SM00487">
    <property type="entry name" value="DEXDc"/>
    <property type="match status" value="1"/>
</dbReference>